<dbReference type="Gene3D" id="3.40.1110.10">
    <property type="entry name" value="Calcium-transporting ATPase, cytoplasmic domain N"/>
    <property type="match status" value="1"/>
</dbReference>
<dbReference type="InterPro" id="IPR001757">
    <property type="entry name" value="P_typ_ATPase"/>
</dbReference>
<sequence>MALITGTGAASKKGLVIRNAEAIQTAKEVGVVLMDKTGTITQGSPSVVETNLSNGDLEAVAALEKHSIHPLAKAVAAVTETTLEPRSMEEITGEGVKGVIREDSYFIGKPQDSSKYKEQLSLGRTVVEVRKNNVVVGFIAIEDPLRNDAIRAVERLKELGITPVMVTGDNERTARAVAKRVGIESVYAGVRPDEKLSILRDFQTSGKKVLMVGDGMNDAAALKGADIGVAIGSGTDLAIDSADIVVVRGGISSIADAVDISRQTFTVIRQNLFWAFAYNVIAIPLAMGALLHPAIAETAMAFSSISVILNSMRIRVSK</sequence>
<dbReference type="GO" id="GO:0016887">
    <property type="term" value="F:ATP hydrolysis activity"/>
    <property type="evidence" value="ECO:0007669"/>
    <property type="project" value="InterPro"/>
</dbReference>
<keyword evidence="2 6" id="KW-0812">Transmembrane</keyword>
<accession>A0A645DLX6</accession>
<evidence type="ECO:0000313" key="7">
    <source>
        <dbReference type="EMBL" id="MPM90265.1"/>
    </source>
</evidence>
<keyword evidence="5 6" id="KW-0472">Membrane</keyword>
<organism evidence="7">
    <name type="scientific">bioreactor metagenome</name>
    <dbReference type="NCBI Taxonomy" id="1076179"/>
    <lineage>
        <taxon>unclassified sequences</taxon>
        <taxon>metagenomes</taxon>
        <taxon>ecological metagenomes</taxon>
    </lineage>
</organism>
<dbReference type="PRINTS" id="PR00119">
    <property type="entry name" value="CATATPASE"/>
</dbReference>
<dbReference type="EMBL" id="VSSQ01037545">
    <property type="protein sequence ID" value="MPM90265.1"/>
    <property type="molecule type" value="Genomic_DNA"/>
</dbReference>
<dbReference type="PANTHER" id="PTHR43520">
    <property type="entry name" value="ATP7, ISOFORM B"/>
    <property type="match status" value="1"/>
</dbReference>
<reference evidence="7" key="1">
    <citation type="submission" date="2019-08" db="EMBL/GenBank/DDBJ databases">
        <authorList>
            <person name="Kucharzyk K."/>
            <person name="Murdoch R.W."/>
            <person name="Higgins S."/>
            <person name="Loffler F."/>
        </authorList>
    </citation>
    <scope>NUCLEOTIDE SEQUENCE</scope>
</reference>
<dbReference type="PANTHER" id="PTHR43520:SF8">
    <property type="entry name" value="P-TYPE CU(+) TRANSPORTER"/>
    <property type="match status" value="1"/>
</dbReference>
<dbReference type="NCBIfam" id="TIGR01494">
    <property type="entry name" value="ATPase_P-type"/>
    <property type="match status" value="1"/>
</dbReference>
<name>A0A645DLX6_9ZZZZ</name>
<dbReference type="InterPro" id="IPR018303">
    <property type="entry name" value="ATPase_P-typ_P_site"/>
</dbReference>
<dbReference type="SUPFAM" id="SSF56784">
    <property type="entry name" value="HAD-like"/>
    <property type="match status" value="1"/>
</dbReference>
<dbReference type="InterPro" id="IPR036412">
    <property type="entry name" value="HAD-like_sf"/>
</dbReference>
<evidence type="ECO:0000256" key="2">
    <source>
        <dbReference type="ARBA" id="ARBA00022692"/>
    </source>
</evidence>
<gene>
    <name evidence="7" type="primary">copA_38</name>
    <name evidence="7" type="ORF">SDC9_137386</name>
</gene>
<dbReference type="InterPro" id="IPR044492">
    <property type="entry name" value="P_typ_ATPase_HD_dom"/>
</dbReference>
<dbReference type="PROSITE" id="PS00154">
    <property type="entry name" value="ATPASE_E1_E2"/>
    <property type="match status" value="1"/>
</dbReference>
<dbReference type="SFLD" id="SFLDF00027">
    <property type="entry name" value="p-type_atpase"/>
    <property type="match status" value="1"/>
</dbReference>
<dbReference type="SFLD" id="SFLDS00003">
    <property type="entry name" value="Haloacid_Dehalogenase"/>
    <property type="match status" value="1"/>
</dbReference>
<proteinExistence type="predicted"/>
<dbReference type="GO" id="GO:0043682">
    <property type="term" value="F:P-type divalent copper transporter activity"/>
    <property type="evidence" value="ECO:0007669"/>
    <property type="project" value="TreeGrafter"/>
</dbReference>
<feature type="transmembrane region" description="Helical" evidence="6">
    <location>
        <begin position="272"/>
        <end position="292"/>
    </location>
</feature>
<dbReference type="GO" id="GO:0055070">
    <property type="term" value="P:copper ion homeostasis"/>
    <property type="evidence" value="ECO:0007669"/>
    <property type="project" value="TreeGrafter"/>
</dbReference>
<evidence type="ECO:0000256" key="5">
    <source>
        <dbReference type="ARBA" id="ARBA00023136"/>
    </source>
</evidence>
<dbReference type="GO" id="GO:0005507">
    <property type="term" value="F:copper ion binding"/>
    <property type="evidence" value="ECO:0007669"/>
    <property type="project" value="TreeGrafter"/>
</dbReference>
<dbReference type="InterPro" id="IPR023299">
    <property type="entry name" value="ATPase_P-typ_cyto_dom_N"/>
</dbReference>
<dbReference type="Pfam" id="PF00702">
    <property type="entry name" value="Hydrolase"/>
    <property type="match status" value="1"/>
</dbReference>
<protein>
    <submittedName>
        <fullName evidence="7">Putative copper-importing P-type ATPase A</fullName>
    </submittedName>
</protein>
<dbReference type="GO" id="GO:0005524">
    <property type="term" value="F:ATP binding"/>
    <property type="evidence" value="ECO:0007669"/>
    <property type="project" value="InterPro"/>
</dbReference>
<evidence type="ECO:0000256" key="1">
    <source>
        <dbReference type="ARBA" id="ARBA00004370"/>
    </source>
</evidence>
<comment type="subcellular location">
    <subcellularLocation>
        <location evidence="1">Membrane</location>
    </subcellularLocation>
</comment>
<dbReference type="SFLD" id="SFLDG00002">
    <property type="entry name" value="C1.7:_P-type_atpase_like"/>
    <property type="match status" value="1"/>
</dbReference>
<keyword evidence="3" id="KW-1278">Translocase</keyword>
<dbReference type="AlphaFoldDB" id="A0A645DLX6"/>
<dbReference type="PRINTS" id="PR00120">
    <property type="entry name" value="HATPASE"/>
</dbReference>
<evidence type="ECO:0000256" key="6">
    <source>
        <dbReference type="SAM" id="Phobius"/>
    </source>
</evidence>
<evidence type="ECO:0000256" key="3">
    <source>
        <dbReference type="ARBA" id="ARBA00022967"/>
    </source>
</evidence>
<comment type="caution">
    <text evidence="7">The sequence shown here is derived from an EMBL/GenBank/DDBJ whole genome shotgun (WGS) entry which is preliminary data.</text>
</comment>
<dbReference type="Gene3D" id="3.40.50.1000">
    <property type="entry name" value="HAD superfamily/HAD-like"/>
    <property type="match status" value="1"/>
</dbReference>
<dbReference type="GO" id="GO:0016020">
    <property type="term" value="C:membrane"/>
    <property type="evidence" value="ECO:0007669"/>
    <property type="project" value="UniProtKB-SubCell"/>
</dbReference>
<evidence type="ECO:0000256" key="4">
    <source>
        <dbReference type="ARBA" id="ARBA00022989"/>
    </source>
</evidence>
<dbReference type="InterPro" id="IPR023214">
    <property type="entry name" value="HAD_sf"/>
</dbReference>
<keyword evidence="4 6" id="KW-1133">Transmembrane helix</keyword>